<dbReference type="InterPro" id="IPR042214">
    <property type="entry name" value="TruD_catalytic"/>
</dbReference>
<dbReference type="GO" id="GO:0160150">
    <property type="term" value="F:tRNA pseudouridine(13) synthase activity"/>
    <property type="evidence" value="ECO:0007669"/>
    <property type="project" value="UniProtKB-EC"/>
</dbReference>
<dbReference type="RefSeq" id="WP_386755062.1">
    <property type="nucleotide sequence ID" value="NZ_JBHSNM010000003.1"/>
</dbReference>
<dbReference type="PROSITE" id="PS50984">
    <property type="entry name" value="TRUD"/>
    <property type="match status" value="1"/>
</dbReference>
<dbReference type="Gene3D" id="3.30.2350.20">
    <property type="entry name" value="TruD, catalytic domain"/>
    <property type="match status" value="1"/>
</dbReference>
<evidence type="ECO:0000256" key="3">
    <source>
        <dbReference type="ARBA" id="ARBA00023235"/>
    </source>
</evidence>
<dbReference type="EC" id="5.4.99.27" evidence="4"/>
<dbReference type="HAMAP" id="MF_01082">
    <property type="entry name" value="TruD"/>
    <property type="match status" value="1"/>
</dbReference>
<dbReference type="PROSITE" id="PS01268">
    <property type="entry name" value="UPF0024"/>
    <property type="match status" value="1"/>
</dbReference>
<dbReference type="InterPro" id="IPR001656">
    <property type="entry name" value="PsdUridine_synth_TruD"/>
</dbReference>
<dbReference type="InterPro" id="IPR011760">
    <property type="entry name" value="PsdUridine_synth_TruD_insert"/>
</dbReference>
<dbReference type="SUPFAM" id="SSF55120">
    <property type="entry name" value="Pseudouridine synthase"/>
    <property type="match status" value="1"/>
</dbReference>
<evidence type="ECO:0000256" key="2">
    <source>
        <dbReference type="ARBA" id="ARBA00022694"/>
    </source>
</evidence>
<dbReference type="InterPro" id="IPR043165">
    <property type="entry name" value="TruD_insert_sf"/>
</dbReference>
<dbReference type="InterPro" id="IPR020103">
    <property type="entry name" value="PsdUridine_synth_cat_dom_sf"/>
</dbReference>
<dbReference type="CDD" id="cd02575">
    <property type="entry name" value="PseudoU_synth_EcTruD"/>
    <property type="match status" value="1"/>
</dbReference>
<dbReference type="NCBIfam" id="NF002153">
    <property type="entry name" value="PRK00984.1-2"/>
    <property type="match status" value="1"/>
</dbReference>
<evidence type="ECO:0000313" key="6">
    <source>
        <dbReference type="EMBL" id="MFC5570626.1"/>
    </source>
</evidence>
<dbReference type="InterPro" id="IPR020119">
    <property type="entry name" value="PsdUridine_synth_TruD_CS"/>
</dbReference>
<evidence type="ECO:0000256" key="4">
    <source>
        <dbReference type="HAMAP-Rule" id="MF_01082"/>
    </source>
</evidence>
<dbReference type="Pfam" id="PF01142">
    <property type="entry name" value="TruD"/>
    <property type="match status" value="2"/>
</dbReference>
<keyword evidence="2 4" id="KW-0819">tRNA processing</keyword>
<dbReference type="Gene3D" id="3.30.2340.10">
    <property type="entry name" value="TruD, insertion domain"/>
    <property type="match status" value="1"/>
</dbReference>
<evidence type="ECO:0000259" key="5">
    <source>
        <dbReference type="PROSITE" id="PS50984"/>
    </source>
</evidence>
<organism evidence="6 7">
    <name type="scientific">Lysobacter yangpyeongensis</name>
    <dbReference type="NCBI Taxonomy" id="346182"/>
    <lineage>
        <taxon>Bacteria</taxon>
        <taxon>Pseudomonadati</taxon>
        <taxon>Pseudomonadota</taxon>
        <taxon>Gammaproteobacteria</taxon>
        <taxon>Lysobacterales</taxon>
        <taxon>Lysobacteraceae</taxon>
        <taxon>Lysobacter</taxon>
    </lineage>
</organism>
<sequence>MSGLSEMDATSPQALPRAHGPAVLSARMRAVPEDFFVEELPAFAPSGSGEHLLLTIEKRGMNTVYAARRIAQWARVTEAAVSYAGLKDRHAITRQRFSVHLPKKIAPDLAALDGSDMRVVEHTWHARKLPRGALAGNRFVLVLRNVEGDRAAAEARLHAIGARGVPNYFGVQRFGRDGDNVAQALAMFAGRRVRREERTLLLSAARSELFNRVLAARVRGGTWDQPLEGEIWSLDGSRSVFGPEPFSDALAQRLAAFDIHPSGPLWGRGELRSRDAAAALERAAMAGETAVALQRGLEAAGMEQERRALRLRPTELAWRWLADDAALELSFALPPGSYATSVLAELGEVSSAVAT</sequence>
<keyword evidence="3 4" id="KW-0413">Isomerase</keyword>
<comment type="similarity">
    <text evidence="1 4">Belongs to the pseudouridine synthase TruD family.</text>
</comment>
<feature type="domain" description="TRUD" evidence="5">
    <location>
        <begin position="164"/>
        <end position="311"/>
    </location>
</feature>
<comment type="catalytic activity">
    <reaction evidence="4">
        <text>uridine(13) in tRNA = pseudouridine(13) in tRNA</text>
        <dbReference type="Rhea" id="RHEA:42540"/>
        <dbReference type="Rhea" id="RHEA-COMP:10105"/>
        <dbReference type="Rhea" id="RHEA-COMP:10106"/>
        <dbReference type="ChEBI" id="CHEBI:65314"/>
        <dbReference type="ChEBI" id="CHEBI:65315"/>
        <dbReference type="EC" id="5.4.99.27"/>
    </reaction>
</comment>
<evidence type="ECO:0000256" key="1">
    <source>
        <dbReference type="ARBA" id="ARBA00007953"/>
    </source>
</evidence>
<keyword evidence="7" id="KW-1185">Reference proteome</keyword>
<comment type="caution">
    <text evidence="6">The sequence shown here is derived from an EMBL/GenBank/DDBJ whole genome shotgun (WGS) entry which is preliminary data.</text>
</comment>
<dbReference type="InterPro" id="IPR050170">
    <property type="entry name" value="TruD_pseudoU_synthase"/>
</dbReference>
<dbReference type="EMBL" id="JBHSNM010000003">
    <property type="protein sequence ID" value="MFC5570626.1"/>
    <property type="molecule type" value="Genomic_DNA"/>
</dbReference>
<evidence type="ECO:0000313" key="7">
    <source>
        <dbReference type="Proteomes" id="UP001596036"/>
    </source>
</evidence>
<name>A0ABW0SPM3_9GAMM</name>
<accession>A0ABW0SPM3</accession>
<dbReference type="Proteomes" id="UP001596036">
    <property type="component" value="Unassembled WGS sequence"/>
</dbReference>
<dbReference type="PANTHER" id="PTHR47811:SF1">
    <property type="entry name" value="TRNA PSEUDOURIDINE SYNTHASE D"/>
    <property type="match status" value="1"/>
</dbReference>
<comment type="function">
    <text evidence="4">Responsible for synthesis of pseudouridine from uracil-13 in transfer RNAs.</text>
</comment>
<protein>
    <recommendedName>
        <fullName evidence="4">tRNA pseudouridine synthase D</fullName>
        <ecNumber evidence="4">5.4.99.27</ecNumber>
    </recommendedName>
    <alternativeName>
        <fullName evidence="4">tRNA pseudouridine(13) synthase</fullName>
    </alternativeName>
    <alternativeName>
        <fullName evidence="4">tRNA pseudouridylate synthase D</fullName>
    </alternativeName>
    <alternativeName>
        <fullName evidence="4">tRNA-uridine isomerase D</fullName>
    </alternativeName>
</protein>
<gene>
    <name evidence="4 6" type="primary">truD</name>
    <name evidence="6" type="ORF">ACFPN1_11200</name>
</gene>
<dbReference type="PANTHER" id="PTHR47811">
    <property type="entry name" value="TRNA PSEUDOURIDINE SYNTHASE D"/>
    <property type="match status" value="1"/>
</dbReference>
<proteinExistence type="inferred from homology"/>
<feature type="active site" description="Nucleophile" evidence="4">
    <location>
        <position position="88"/>
    </location>
</feature>
<reference evidence="7" key="1">
    <citation type="journal article" date="2019" name="Int. J. Syst. Evol. Microbiol.">
        <title>The Global Catalogue of Microorganisms (GCM) 10K type strain sequencing project: providing services to taxonomists for standard genome sequencing and annotation.</title>
        <authorList>
            <consortium name="The Broad Institute Genomics Platform"/>
            <consortium name="The Broad Institute Genome Sequencing Center for Infectious Disease"/>
            <person name="Wu L."/>
            <person name="Ma J."/>
        </authorList>
    </citation>
    <scope>NUCLEOTIDE SEQUENCE [LARGE SCALE GENOMIC DNA]</scope>
    <source>
        <strain evidence="7">KACC 11407</strain>
    </source>
</reference>